<dbReference type="Proteomes" id="UP000499080">
    <property type="component" value="Unassembled WGS sequence"/>
</dbReference>
<comment type="caution">
    <text evidence="1">The sequence shown here is derived from an EMBL/GenBank/DDBJ whole genome shotgun (WGS) entry which is preliminary data.</text>
</comment>
<accession>A0A4Y2CS70</accession>
<organism evidence="1 2">
    <name type="scientific">Araneus ventricosus</name>
    <name type="common">Orbweaver spider</name>
    <name type="synonym">Epeira ventricosa</name>
    <dbReference type="NCBI Taxonomy" id="182803"/>
    <lineage>
        <taxon>Eukaryota</taxon>
        <taxon>Metazoa</taxon>
        <taxon>Ecdysozoa</taxon>
        <taxon>Arthropoda</taxon>
        <taxon>Chelicerata</taxon>
        <taxon>Arachnida</taxon>
        <taxon>Araneae</taxon>
        <taxon>Araneomorphae</taxon>
        <taxon>Entelegynae</taxon>
        <taxon>Araneoidea</taxon>
        <taxon>Araneidae</taxon>
        <taxon>Araneus</taxon>
    </lineage>
</organism>
<keyword evidence="2" id="KW-1185">Reference proteome</keyword>
<protein>
    <submittedName>
        <fullName evidence="1">Uncharacterized protein</fullName>
    </submittedName>
</protein>
<evidence type="ECO:0000313" key="1">
    <source>
        <dbReference type="EMBL" id="GBM07301.1"/>
    </source>
</evidence>
<sequence length="130" mass="14929">MCWPSLTPGKHYFQTHSATDDDVNMEDGASFLLADDDSGSRILVFASTKGRGILKTGQNFFRDGTFKSYRMQFYQLHPIHADLSKNEEEDTTIVPIIFTLLPRKNSEIYSKLFVVLKTSRVESKFHYHGF</sequence>
<dbReference type="AlphaFoldDB" id="A0A4Y2CS70"/>
<gene>
    <name evidence="1" type="ORF">AVEN_187857_1</name>
</gene>
<evidence type="ECO:0000313" key="2">
    <source>
        <dbReference type="Proteomes" id="UP000499080"/>
    </source>
</evidence>
<name>A0A4Y2CS70_ARAVE</name>
<proteinExistence type="predicted"/>
<dbReference type="EMBL" id="BGPR01000241">
    <property type="protein sequence ID" value="GBM07301.1"/>
    <property type="molecule type" value="Genomic_DNA"/>
</dbReference>
<dbReference type="OrthoDB" id="6437069at2759"/>
<reference evidence="1 2" key="1">
    <citation type="journal article" date="2019" name="Sci. Rep.">
        <title>Orb-weaving spider Araneus ventricosus genome elucidates the spidroin gene catalogue.</title>
        <authorList>
            <person name="Kono N."/>
            <person name="Nakamura H."/>
            <person name="Ohtoshi R."/>
            <person name="Moran D.A.P."/>
            <person name="Shinohara A."/>
            <person name="Yoshida Y."/>
            <person name="Fujiwara M."/>
            <person name="Mori M."/>
            <person name="Tomita M."/>
            <person name="Arakawa K."/>
        </authorList>
    </citation>
    <scope>NUCLEOTIDE SEQUENCE [LARGE SCALE GENOMIC DNA]</scope>
</reference>